<gene>
    <name evidence="1" type="ORF">VaNZ11_013628</name>
</gene>
<proteinExistence type="predicted"/>
<dbReference type="Gene3D" id="3.50.7.10">
    <property type="entry name" value="GroEL"/>
    <property type="match status" value="1"/>
</dbReference>
<reference evidence="1 2" key="1">
    <citation type="journal article" date="2023" name="IScience">
        <title>Expanded male sex-determining region conserved during the evolution of homothallism in the green alga Volvox.</title>
        <authorList>
            <person name="Yamamoto K."/>
            <person name="Matsuzaki R."/>
            <person name="Mahakham W."/>
            <person name="Heman W."/>
            <person name="Sekimoto H."/>
            <person name="Kawachi M."/>
            <person name="Minakuchi Y."/>
            <person name="Toyoda A."/>
            <person name="Nozaki H."/>
        </authorList>
    </citation>
    <scope>NUCLEOTIDE SEQUENCE [LARGE SCALE GENOMIC DNA]</scope>
    <source>
        <strain evidence="1 2">NIES-4468</strain>
    </source>
</reference>
<name>A0ABQ5SHZ0_9CHLO</name>
<dbReference type="Gene3D" id="1.10.560.10">
    <property type="entry name" value="GroEL-like equatorial domain"/>
    <property type="match status" value="1"/>
</dbReference>
<dbReference type="Gene3D" id="3.30.260.10">
    <property type="entry name" value="TCP-1-like chaperonin intermediate domain"/>
    <property type="match status" value="1"/>
</dbReference>
<protein>
    <submittedName>
        <fullName evidence="1">Uncharacterized protein</fullName>
    </submittedName>
</protein>
<dbReference type="SUPFAM" id="SSF52029">
    <property type="entry name" value="GroEL apical domain-like"/>
    <property type="match status" value="1"/>
</dbReference>
<dbReference type="InterPro" id="IPR027410">
    <property type="entry name" value="TCP-1-like_intermed_sf"/>
</dbReference>
<dbReference type="InterPro" id="IPR027409">
    <property type="entry name" value="GroEL-like_apical_dom_sf"/>
</dbReference>
<keyword evidence="2" id="KW-1185">Reference proteome</keyword>
<dbReference type="PANTHER" id="PTHR46787">
    <property type="entry name" value="SYNDROMES PUTATIVE CHAPERONIN-RELATED"/>
    <property type="match status" value="1"/>
</dbReference>
<dbReference type="InterPro" id="IPR027413">
    <property type="entry name" value="GROEL-like_equatorial_sf"/>
</dbReference>
<sequence>LYHMEALLQICKFYEELALSCFGPYGRLKALQAAPHTPASVITSVSGPLVQGIRASHPFGQLLVAGTAQAQHAQYGDGGLACLYLAARIIQAVLENSPCRSDLYESIRVLQALGHMVQGLLSSDFGNAQTPVRTTVQIVACKSVQQYLALCRGVLFPKLGCFLSTSDLEHLAALMVETFVATLPDEHPDLMSAASLPCVSIQTFRGEDVRESCVLPGVVIPRSDIAGESFDILVDIAVRQGNADVMPHGTVNYTIGDIGILLLREALDVRGSQHYDSASTGLDSLIAVQQQPWEQPGEAEAQEIQRLLTMLDGLLQKSANIHVVASQKGVNPVVQDWLVRRGITPLQRLGAMHITALGRTAGCTPVDSLLHCHGSSTCGRLHAEIKAIGGHQVLHLRPTTHSHVVTVALFCPMDALSGHIKHTAESSIHLLRTTLQQRATAVQGSGRIENALAIHIEKWAAGLSGKSVRQEVVICSVALALRQLKQAVTLRSSCSTQSQGDIEDFNPYENSNGNMQVSNLDSLPCKISCLQRAISTAIQ</sequence>
<dbReference type="InterPro" id="IPR028790">
    <property type="entry name" value="MKKS"/>
</dbReference>
<dbReference type="Pfam" id="PF00118">
    <property type="entry name" value="Cpn60_TCP1"/>
    <property type="match status" value="1"/>
</dbReference>
<dbReference type="SUPFAM" id="SSF48592">
    <property type="entry name" value="GroEL equatorial domain-like"/>
    <property type="match status" value="1"/>
</dbReference>
<feature type="non-terminal residue" evidence="1">
    <location>
        <position position="1"/>
    </location>
</feature>
<dbReference type="EMBL" id="BSDZ01000080">
    <property type="protein sequence ID" value="GLI69083.1"/>
    <property type="molecule type" value="Genomic_DNA"/>
</dbReference>
<evidence type="ECO:0000313" key="1">
    <source>
        <dbReference type="EMBL" id="GLI69083.1"/>
    </source>
</evidence>
<dbReference type="InterPro" id="IPR002423">
    <property type="entry name" value="Cpn60/GroEL/TCP-1"/>
</dbReference>
<comment type="caution">
    <text evidence="1">The sequence shown here is derived from an EMBL/GenBank/DDBJ whole genome shotgun (WGS) entry which is preliminary data.</text>
</comment>
<feature type="non-terminal residue" evidence="1">
    <location>
        <position position="539"/>
    </location>
</feature>
<evidence type="ECO:0000313" key="2">
    <source>
        <dbReference type="Proteomes" id="UP001165090"/>
    </source>
</evidence>
<organism evidence="1 2">
    <name type="scientific">Volvox africanus</name>
    <dbReference type="NCBI Taxonomy" id="51714"/>
    <lineage>
        <taxon>Eukaryota</taxon>
        <taxon>Viridiplantae</taxon>
        <taxon>Chlorophyta</taxon>
        <taxon>core chlorophytes</taxon>
        <taxon>Chlorophyceae</taxon>
        <taxon>CS clade</taxon>
        <taxon>Chlamydomonadales</taxon>
        <taxon>Volvocaceae</taxon>
        <taxon>Volvox</taxon>
    </lineage>
</organism>
<dbReference type="Proteomes" id="UP001165090">
    <property type="component" value="Unassembled WGS sequence"/>
</dbReference>
<accession>A0ABQ5SHZ0</accession>
<dbReference type="PANTHER" id="PTHR46787:SF1">
    <property type="entry name" value="MOLECULAR CHAPERONE MKKS"/>
    <property type="match status" value="1"/>
</dbReference>